<name>A0AAE8T604_BURCE</name>
<dbReference type="AlphaFoldDB" id="A0AAE8T604"/>
<dbReference type="Gene3D" id="2.60.120.10">
    <property type="entry name" value="Jelly Rolls"/>
    <property type="match status" value="1"/>
</dbReference>
<evidence type="ECO:0000259" key="2">
    <source>
        <dbReference type="Pfam" id="PF07883"/>
    </source>
</evidence>
<gene>
    <name evidence="3" type="ORF">NCTC10661_05892</name>
</gene>
<organism evidence="3 4">
    <name type="scientific">Burkholderia cepacia</name>
    <name type="common">Pseudomonas cepacia</name>
    <dbReference type="NCBI Taxonomy" id="292"/>
    <lineage>
        <taxon>Bacteria</taxon>
        <taxon>Pseudomonadati</taxon>
        <taxon>Pseudomonadota</taxon>
        <taxon>Betaproteobacteria</taxon>
        <taxon>Burkholderiales</taxon>
        <taxon>Burkholderiaceae</taxon>
        <taxon>Burkholderia</taxon>
        <taxon>Burkholderia cepacia complex</taxon>
    </lineage>
</organism>
<feature type="region of interest" description="Disordered" evidence="1">
    <location>
        <begin position="1"/>
        <end position="24"/>
    </location>
</feature>
<feature type="domain" description="Cupin type-2" evidence="2">
    <location>
        <begin position="62"/>
        <end position="118"/>
    </location>
</feature>
<dbReference type="Proteomes" id="UP000250416">
    <property type="component" value="Unassembled WGS sequence"/>
</dbReference>
<sequence>MNLSRHRQPWRPSNTADEANPCNFKPVEDEKIDLLVTGQRLNVERIVSMGHTSPDGFWYDDARAEWVVLLSGAAVLEFEEDPTRHEMHPGDYVLIEPHCRHRVAWTHEETQTVWLAIYYER</sequence>
<dbReference type="InterPro" id="IPR011051">
    <property type="entry name" value="RmlC_Cupin_sf"/>
</dbReference>
<accession>A0AAE8T604</accession>
<comment type="caution">
    <text evidence="3">The sequence shown here is derived from an EMBL/GenBank/DDBJ whole genome shotgun (WGS) entry which is preliminary data.</text>
</comment>
<dbReference type="EMBL" id="UARD01000042">
    <property type="protein sequence ID" value="SQA57177.1"/>
    <property type="molecule type" value="Genomic_DNA"/>
</dbReference>
<protein>
    <submittedName>
        <fullName evidence="3">Cupin 2, barrel</fullName>
    </submittedName>
</protein>
<evidence type="ECO:0000256" key="1">
    <source>
        <dbReference type="SAM" id="MobiDB-lite"/>
    </source>
</evidence>
<dbReference type="CDD" id="cd06981">
    <property type="entry name" value="cupin_reut_a1446"/>
    <property type="match status" value="1"/>
</dbReference>
<evidence type="ECO:0000313" key="3">
    <source>
        <dbReference type="EMBL" id="SQA57177.1"/>
    </source>
</evidence>
<evidence type="ECO:0000313" key="4">
    <source>
        <dbReference type="Proteomes" id="UP000250416"/>
    </source>
</evidence>
<dbReference type="Pfam" id="PF07883">
    <property type="entry name" value="Cupin_2"/>
    <property type="match status" value="1"/>
</dbReference>
<dbReference type="InterPro" id="IPR013096">
    <property type="entry name" value="Cupin_2"/>
</dbReference>
<proteinExistence type="predicted"/>
<dbReference type="SUPFAM" id="SSF51182">
    <property type="entry name" value="RmlC-like cupins"/>
    <property type="match status" value="1"/>
</dbReference>
<reference evidence="3 4" key="1">
    <citation type="submission" date="2018-06" db="EMBL/GenBank/DDBJ databases">
        <authorList>
            <consortium name="Pathogen Informatics"/>
            <person name="Doyle S."/>
        </authorList>
    </citation>
    <scope>NUCLEOTIDE SEQUENCE [LARGE SCALE GENOMIC DNA]</scope>
    <source>
        <strain evidence="3 4">NCTC10661</strain>
    </source>
</reference>
<dbReference type="InterPro" id="IPR014710">
    <property type="entry name" value="RmlC-like_jellyroll"/>
</dbReference>